<organism evidence="4 5">
    <name type="scientific">Blautia luti DSM 14534 = JCM 17040</name>
    <dbReference type="NCBI Taxonomy" id="649762"/>
    <lineage>
        <taxon>Bacteria</taxon>
        <taxon>Bacillati</taxon>
        <taxon>Bacillota</taxon>
        <taxon>Clostridia</taxon>
        <taxon>Lachnospirales</taxon>
        <taxon>Lachnospiraceae</taxon>
        <taxon>Blautia</taxon>
    </lineage>
</organism>
<dbReference type="Pfam" id="PF02836">
    <property type="entry name" value="Glyco_hydro_2_C"/>
    <property type="match status" value="1"/>
</dbReference>
<dbReference type="InterPro" id="IPR008979">
    <property type="entry name" value="Galactose-bd-like_sf"/>
</dbReference>
<feature type="domain" description="Glycoside hydrolase family 2 catalytic" evidence="2">
    <location>
        <begin position="363"/>
        <end position="516"/>
    </location>
</feature>
<evidence type="ECO:0000256" key="1">
    <source>
        <dbReference type="ARBA" id="ARBA00007401"/>
    </source>
</evidence>
<evidence type="ECO:0000313" key="5">
    <source>
        <dbReference type="Proteomes" id="UP000437824"/>
    </source>
</evidence>
<gene>
    <name evidence="4" type="ORF">GKZ57_13120</name>
</gene>
<dbReference type="InterPro" id="IPR006103">
    <property type="entry name" value="Glyco_hydro_2_cat"/>
</dbReference>
<reference evidence="4 5" key="1">
    <citation type="submission" date="2019-11" db="EMBL/GenBank/DDBJ databases">
        <title>Draft genome sequence of Blautia luti DSM 14534T, isolated from human stool.</title>
        <authorList>
            <person name="Ortiz R."/>
            <person name="Melis-Arcos F."/>
            <person name="Covarrubias P."/>
            <person name="Cardenas J.P."/>
            <person name="Perez-Donoso J."/>
            <person name="Almonacid D."/>
        </authorList>
    </citation>
    <scope>NUCLEOTIDE SEQUENCE [LARGE SCALE GENOMIC DNA]</scope>
    <source>
        <strain evidence="4 5">DSM 14534</strain>
    </source>
</reference>
<dbReference type="InterPro" id="IPR051913">
    <property type="entry name" value="GH2_Domain-Containing"/>
</dbReference>
<dbReference type="InterPro" id="IPR006104">
    <property type="entry name" value="Glyco_hydro_2_N"/>
</dbReference>
<dbReference type="GO" id="GO:0005975">
    <property type="term" value="P:carbohydrate metabolic process"/>
    <property type="evidence" value="ECO:0007669"/>
    <property type="project" value="InterPro"/>
</dbReference>
<feature type="domain" description="Glycosyl hydrolases family 2 sugar binding" evidence="3">
    <location>
        <begin position="106"/>
        <end position="196"/>
    </location>
</feature>
<dbReference type="PANTHER" id="PTHR42732">
    <property type="entry name" value="BETA-GALACTOSIDASE"/>
    <property type="match status" value="1"/>
</dbReference>
<dbReference type="InterPro" id="IPR017853">
    <property type="entry name" value="GH"/>
</dbReference>
<dbReference type="GO" id="GO:0004553">
    <property type="term" value="F:hydrolase activity, hydrolyzing O-glycosyl compounds"/>
    <property type="evidence" value="ECO:0007669"/>
    <property type="project" value="InterPro"/>
</dbReference>
<dbReference type="SUPFAM" id="SSF49785">
    <property type="entry name" value="Galactose-binding domain-like"/>
    <property type="match status" value="1"/>
</dbReference>
<dbReference type="PANTHER" id="PTHR42732:SF2">
    <property type="entry name" value="BETA-MANNOSIDASE"/>
    <property type="match status" value="1"/>
</dbReference>
<dbReference type="AlphaFoldDB" id="A0A844GPF7"/>
<dbReference type="SUPFAM" id="SSF51445">
    <property type="entry name" value="(Trans)glycosidases"/>
    <property type="match status" value="1"/>
</dbReference>
<evidence type="ECO:0000313" key="4">
    <source>
        <dbReference type="EMBL" id="MTD62157.1"/>
    </source>
</evidence>
<accession>A0A844GPF7</accession>
<dbReference type="Pfam" id="PF02837">
    <property type="entry name" value="Glyco_hydro_2_N"/>
    <property type="match status" value="1"/>
</dbReference>
<proteinExistence type="inferred from homology"/>
<dbReference type="EMBL" id="WMBC01000011">
    <property type="protein sequence ID" value="MTD62157.1"/>
    <property type="molecule type" value="Genomic_DNA"/>
</dbReference>
<dbReference type="Gene3D" id="3.20.20.80">
    <property type="entry name" value="Glycosidases"/>
    <property type="match status" value="1"/>
</dbReference>
<sequence length="630" mass="72873">MYPFLYFPLILYSEGGPDILKKLKTIWTEAAAQGETLKEYPRPGMKRKHWINLNGMWDYLITDKRILPHQFYENEYFPFDGQILVPFSPEVPLSQVNRQLLPDEVLWYSRVVQLPEGCLDVNSQRLLLHFGAVDQICSVYIGGKFVAYHKGGYLPFTVDITDFIAEDLTVSILISVHDFSDTSYHARGKQQLERGGMFYTAQSGIWQTVWMEIVPDKYIKDIRTTPDYDKKKIRMRVRTASAQDQNAITCRIYPPVFLESEGLTDDLLHEEITSAALLPGKESAIPIPESAQKSWTPEEPWLYPYSLEYGEDRVLGYFALRKCNVQTAADGYPRFFLNDQPYFQNGVLDQGYWPDGLYTAPSDEALIHDICAMKTLGFNMLRKHGKIEADRWYFHCDRMGMLVWQDMPNGGSDYQHWFVTYLATLLNWARIPVKDVHAHLLSRTDEDGRQEYIYELRDMIKTLYNHPSIVTWIPFNEGWGQFSTKKVTDFIHRLDPSRLVDSASGWFDQDCGDINSLHYYFLGLPIPRSERVLALSEFGGYSLRIPEHSACRNIYGYKNFKNSKELTDGFVGLMKDTIIPSVKKGYSATIYTQLSDIEEETNGLLTYDRKKLKMNPSAVKKWNKLLKNSL</sequence>
<evidence type="ECO:0000259" key="2">
    <source>
        <dbReference type="Pfam" id="PF02836"/>
    </source>
</evidence>
<dbReference type="Proteomes" id="UP000437824">
    <property type="component" value="Unassembled WGS sequence"/>
</dbReference>
<comment type="caution">
    <text evidence="4">The sequence shown here is derived from an EMBL/GenBank/DDBJ whole genome shotgun (WGS) entry which is preliminary data.</text>
</comment>
<comment type="similarity">
    <text evidence="1">Belongs to the glycosyl hydrolase 2 family.</text>
</comment>
<keyword evidence="4" id="KW-0378">Hydrolase</keyword>
<evidence type="ECO:0000259" key="3">
    <source>
        <dbReference type="Pfam" id="PF02837"/>
    </source>
</evidence>
<name>A0A844GPF7_9FIRM</name>
<dbReference type="Gene3D" id="2.60.120.260">
    <property type="entry name" value="Galactose-binding domain-like"/>
    <property type="match status" value="1"/>
</dbReference>
<protein>
    <submittedName>
        <fullName evidence="4">Glycoside hydrolase family 2</fullName>
    </submittedName>
</protein>